<evidence type="ECO:0000256" key="2">
    <source>
        <dbReference type="PROSITE-ProRule" id="PRU00708"/>
    </source>
</evidence>
<evidence type="ECO:0000313" key="5">
    <source>
        <dbReference type="EnsemblPlants" id="Ma02_p08110.1"/>
    </source>
</evidence>
<feature type="transmembrane region" description="Helical" evidence="4">
    <location>
        <begin position="523"/>
        <end position="542"/>
    </location>
</feature>
<reference evidence="5" key="1">
    <citation type="submission" date="2021-05" db="UniProtKB">
        <authorList>
            <consortium name="EnsemblPlants"/>
        </authorList>
    </citation>
    <scope>IDENTIFICATION</scope>
    <source>
        <strain evidence="5">subsp. malaccensis</strain>
    </source>
</reference>
<dbReference type="InParanoid" id="A0A804I0H6"/>
<dbReference type="PANTHER" id="PTHR47205">
    <property type="entry name" value="OS07G0599000 PROTEIN"/>
    <property type="match status" value="1"/>
</dbReference>
<evidence type="ECO:0000256" key="1">
    <source>
        <dbReference type="ARBA" id="ARBA00022737"/>
    </source>
</evidence>
<feature type="compositionally biased region" description="Pro residues" evidence="3">
    <location>
        <begin position="10"/>
        <end position="29"/>
    </location>
</feature>
<feature type="region of interest" description="Disordered" evidence="3">
    <location>
        <begin position="1"/>
        <end position="39"/>
    </location>
</feature>
<sequence>MATILSAPTPSSPSPSPPPPCSAPSPPSLSSPRSPSYRNHRLRLSHSCPAPLNPATGSPFYQENWRNLTPAPGVGPFVGGRSLVPMGLPATARTMAFSQTLDVSSLMNKCKTTDQNKALCPSWNLCNYVADVALQTDHIKLVYFSLEFLARWIACGENARPPFLLSAEEGLVVSAVGTAGRTCNSTHLDAARSILQRSLQQKRAPSPETYLAKIYAHASLGQLQCAFATLNESETMYENSEVDQELFSPFTSVYPLVVACCKNGFSTLDSVYIQLENLSHAHPLYKSVAALNCVILGCASIWDLDLAYETFEAISEKIGMTPDVHSYNALMCVFGKLRKTTEACKVFEHLVRLGVKPNVTTYSLLVDAHLVIRDSKTALSVIDDMVEAGFTPKETRKKVQRCCSQELDFDSDERVQSLAQRFKYKMGGELRREMLYNLEYSSMRFLAGQVSWLVEEKSSILLHCFQLDGRLFCLSKGAQLVLVDHNELLSFFSIAVQLGEPNSDYNWVYTSPKRKGILTYHKLNLGFYFLCIAILNLVNGYFNSI</sequence>
<keyword evidence="6" id="KW-1185">Reference proteome</keyword>
<dbReference type="Gramene" id="Ma02_t08110.1">
    <property type="protein sequence ID" value="Ma02_p08110.1"/>
    <property type="gene ID" value="Ma02_g08110"/>
</dbReference>
<feature type="repeat" description="PPR" evidence="2">
    <location>
        <begin position="358"/>
        <end position="392"/>
    </location>
</feature>
<name>A0A804I0H6_MUSAM</name>
<feature type="repeat" description="PPR" evidence="2">
    <location>
        <begin position="323"/>
        <end position="357"/>
    </location>
</feature>
<dbReference type="EnsemblPlants" id="Ma02_t08110.1">
    <property type="protein sequence ID" value="Ma02_p08110.1"/>
    <property type="gene ID" value="Ma02_g08110"/>
</dbReference>
<evidence type="ECO:0000313" key="6">
    <source>
        <dbReference type="Proteomes" id="UP000012960"/>
    </source>
</evidence>
<dbReference type="Gene3D" id="1.25.40.10">
    <property type="entry name" value="Tetratricopeptide repeat domain"/>
    <property type="match status" value="1"/>
</dbReference>
<keyword evidence="4" id="KW-1133">Transmembrane helix</keyword>
<keyword evidence="1" id="KW-0677">Repeat</keyword>
<dbReference type="InterPro" id="IPR044605">
    <property type="entry name" value="At1g26460-like"/>
</dbReference>
<dbReference type="PANTHER" id="PTHR47205:SF1">
    <property type="entry name" value="OS07G0599000 PROTEIN"/>
    <property type="match status" value="1"/>
</dbReference>
<organism evidence="5 6">
    <name type="scientific">Musa acuminata subsp. malaccensis</name>
    <name type="common">Wild banana</name>
    <name type="synonym">Musa malaccensis</name>
    <dbReference type="NCBI Taxonomy" id="214687"/>
    <lineage>
        <taxon>Eukaryota</taxon>
        <taxon>Viridiplantae</taxon>
        <taxon>Streptophyta</taxon>
        <taxon>Embryophyta</taxon>
        <taxon>Tracheophyta</taxon>
        <taxon>Spermatophyta</taxon>
        <taxon>Magnoliopsida</taxon>
        <taxon>Liliopsida</taxon>
        <taxon>Zingiberales</taxon>
        <taxon>Musaceae</taxon>
        <taxon>Musa</taxon>
    </lineage>
</organism>
<keyword evidence="4" id="KW-0472">Membrane</keyword>
<accession>A0A804I0H6</accession>
<dbReference type="AlphaFoldDB" id="A0A804I0H6"/>
<evidence type="ECO:0008006" key="7">
    <source>
        <dbReference type="Google" id="ProtNLM"/>
    </source>
</evidence>
<dbReference type="InterPro" id="IPR011990">
    <property type="entry name" value="TPR-like_helical_dom_sf"/>
</dbReference>
<dbReference type="PROSITE" id="PS51375">
    <property type="entry name" value="PPR"/>
    <property type="match status" value="2"/>
</dbReference>
<dbReference type="NCBIfam" id="TIGR00756">
    <property type="entry name" value="PPR"/>
    <property type="match status" value="1"/>
</dbReference>
<keyword evidence="4" id="KW-0812">Transmembrane</keyword>
<proteinExistence type="predicted"/>
<dbReference type="Proteomes" id="UP000012960">
    <property type="component" value="Unplaced"/>
</dbReference>
<evidence type="ECO:0000256" key="3">
    <source>
        <dbReference type="SAM" id="MobiDB-lite"/>
    </source>
</evidence>
<dbReference type="Pfam" id="PF13041">
    <property type="entry name" value="PPR_2"/>
    <property type="match status" value="1"/>
</dbReference>
<dbReference type="InterPro" id="IPR002885">
    <property type="entry name" value="PPR_rpt"/>
</dbReference>
<evidence type="ECO:0000256" key="4">
    <source>
        <dbReference type="SAM" id="Phobius"/>
    </source>
</evidence>
<protein>
    <recommendedName>
        <fullName evidence="7">Pentatricopeptide repeat-containing protein</fullName>
    </recommendedName>
</protein>